<keyword evidence="3 6" id="KW-0238">DNA-binding</keyword>
<organism evidence="8 9">
    <name type="scientific">Candidatus Gottesmanbacteria bacterium RIFCSPLOWO2_01_FULL_49_10</name>
    <dbReference type="NCBI Taxonomy" id="1798396"/>
    <lineage>
        <taxon>Bacteria</taxon>
        <taxon>Candidatus Gottesmaniibacteriota</taxon>
    </lineage>
</organism>
<dbReference type="SUPFAM" id="SSF50249">
    <property type="entry name" value="Nucleic acid-binding proteins"/>
    <property type="match status" value="1"/>
</dbReference>
<evidence type="ECO:0000256" key="4">
    <source>
        <dbReference type="ARBA" id="ARBA00023172"/>
    </source>
</evidence>
<dbReference type="InterPro" id="IPR036267">
    <property type="entry name" value="RuvA_C_sf"/>
</dbReference>
<dbReference type="InterPro" id="IPR012340">
    <property type="entry name" value="NA-bd_OB-fold"/>
</dbReference>
<comment type="caution">
    <text evidence="6">Lacks conserved residue(s) required for the propagation of feature annotation.</text>
</comment>
<dbReference type="EMBL" id="MFJZ01000032">
    <property type="protein sequence ID" value="OGG30012.1"/>
    <property type="molecule type" value="Genomic_DNA"/>
</dbReference>
<dbReference type="GO" id="GO:0005524">
    <property type="term" value="F:ATP binding"/>
    <property type="evidence" value="ECO:0007669"/>
    <property type="project" value="InterPro"/>
</dbReference>
<dbReference type="GO" id="GO:0048476">
    <property type="term" value="C:Holliday junction resolvase complex"/>
    <property type="evidence" value="ECO:0007669"/>
    <property type="project" value="UniProtKB-UniRule"/>
</dbReference>
<evidence type="ECO:0000256" key="2">
    <source>
        <dbReference type="ARBA" id="ARBA00022763"/>
    </source>
</evidence>
<dbReference type="GO" id="GO:0006310">
    <property type="term" value="P:DNA recombination"/>
    <property type="evidence" value="ECO:0007669"/>
    <property type="project" value="UniProtKB-UniRule"/>
</dbReference>
<dbReference type="InterPro" id="IPR013849">
    <property type="entry name" value="DNA_helicase_Holl-junc_RuvA_I"/>
</dbReference>
<evidence type="ECO:0000256" key="3">
    <source>
        <dbReference type="ARBA" id="ARBA00023125"/>
    </source>
</evidence>
<protein>
    <recommendedName>
        <fullName evidence="6">Holliday junction branch migration complex subunit RuvA</fullName>
    </recommendedName>
</protein>
<dbReference type="Pfam" id="PF01330">
    <property type="entry name" value="RuvA_N"/>
    <property type="match status" value="1"/>
</dbReference>
<keyword evidence="8" id="KW-0347">Helicase</keyword>
<keyword evidence="2 6" id="KW-0227">DNA damage</keyword>
<comment type="domain">
    <text evidence="6">Has three domains with a flexible linker between the domains II and III and assumes an 'L' shape. Domain III is highly mobile and contacts RuvB.</text>
</comment>
<comment type="subunit">
    <text evidence="6">Homotetramer. Forms an RuvA(8)-RuvB(12)-Holliday junction (HJ) complex. HJ DNA is sandwiched between 2 RuvA tetramers; dsDNA enters through RuvA and exits via RuvB. An RuvB hexamer assembles on each DNA strand where it exits the tetramer. Each RuvB hexamer is contacted by two RuvA subunits (via domain III) on 2 adjacent RuvB subunits; this complex drives branch migration. In the full resolvosome a probable DNA-RuvA(4)-RuvB(12)-RuvC(2) complex forms which resolves the HJ.</text>
</comment>
<dbReference type="GO" id="GO:0009379">
    <property type="term" value="C:Holliday junction helicase complex"/>
    <property type="evidence" value="ECO:0007669"/>
    <property type="project" value="InterPro"/>
</dbReference>
<dbReference type="InterPro" id="IPR011114">
    <property type="entry name" value="RuvA_C"/>
</dbReference>
<dbReference type="Gene3D" id="1.10.8.10">
    <property type="entry name" value="DNA helicase RuvA subunit, C-terminal domain"/>
    <property type="match status" value="1"/>
</dbReference>
<dbReference type="NCBIfam" id="TIGR00084">
    <property type="entry name" value="ruvA"/>
    <property type="match status" value="1"/>
</dbReference>
<gene>
    <name evidence="6" type="primary">ruvA</name>
    <name evidence="8" type="ORF">A2973_05185</name>
</gene>
<dbReference type="Pfam" id="PF14520">
    <property type="entry name" value="HHH_5"/>
    <property type="match status" value="1"/>
</dbReference>
<reference evidence="8 9" key="1">
    <citation type="journal article" date="2016" name="Nat. Commun.">
        <title>Thousands of microbial genomes shed light on interconnected biogeochemical processes in an aquifer system.</title>
        <authorList>
            <person name="Anantharaman K."/>
            <person name="Brown C.T."/>
            <person name="Hug L.A."/>
            <person name="Sharon I."/>
            <person name="Castelle C.J."/>
            <person name="Probst A.J."/>
            <person name="Thomas B.C."/>
            <person name="Singh A."/>
            <person name="Wilkins M.J."/>
            <person name="Karaoz U."/>
            <person name="Brodie E.L."/>
            <person name="Williams K.H."/>
            <person name="Hubbard S.S."/>
            <person name="Banfield J.F."/>
        </authorList>
    </citation>
    <scope>NUCLEOTIDE SEQUENCE [LARGE SCALE GENOMIC DNA]</scope>
</reference>
<keyword evidence="8" id="KW-0378">Hydrolase</keyword>
<comment type="subcellular location">
    <subcellularLocation>
        <location evidence="6">Cytoplasm</location>
    </subcellularLocation>
</comment>
<accession>A0A1F6AZU2</accession>
<feature type="domain" description="UBA" evidence="7">
    <location>
        <begin position="144"/>
        <end position="191"/>
    </location>
</feature>
<dbReference type="PROSITE" id="PS50030">
    <property type="entry name" value="UBA"/>
    <property type="match status" value="1"/>
</dbReference>
<evidence type="ECO:0000313" key="8">
    <source>
        <dbReference type="EMBL" id="OGG30012.1"/>
    </source>
</evidence>
<dbReference type="GO" id="GO:0000400">
    <property type="term" value="F:four-way junction DNA binding"/>
    <property type="evidence" value="ECO:0007669"/>
    <property type="project" value="UniProtKB-UniRule"/>
</dbReference>
<dbReference type="GO" id="GO:0005737">
    <property type="term" value="C:cytoplasm"/>
    <property type="evidence" value="ECO:0007669"/>
    <property type="project" value="UniProtKB-SubCell"/>
</dbReference>
<evidence type="ECO:0000259" key="7">
    <source>
        <dbReference type="PROSITE" id="PS50030"/>
    </source>
</evidence>
<dbReference type="GO" id="GO:0006281">
    <property type="term" value="P:DNA repair"/>
    <property type="evidence" value="ECO:0007669"/>
    <property type="project" value="UniProtKB-UniRule"/>
</dbReference>
<keyword evidence="1 6" id="KW-0963">Cytoplasm</keyword>
<dbReference type="CDD" id="cd14332">
    <property type="entry name" value="UBA_RuvA_C"/>
    <property type="match status" value="1"/>
</dbReference>
<dbReference type="InterPro" id="IPR010994">
    <property type="entry name" value="RuvA_2-like"/>
</dbReference>
<proteinExistence type="inferred from homology"/>
<dbReference type="Pfam" id="PF07499">
    <property type="entry name" value="RuvA_C"/>
    <property type="match status" value="1"/>
</dbReference>
<dbReference type="Gene3D" id="1.10.150.20">
    <property type="entry name" value="5' to 3' exonuclease, C-terminal subdomain"/>
    <property type="match status" value="1"/>
</dbReference>
<dbReference type="Gene3D" id="2.40.50.140">
    <property type="entry name" value="Nucleic acid-binding proteins"/>
    <property type="match status" value="1"/>
</dbReference>
<dbReference type="Proteomes" id="UP000176409">
    <property type="component" value="Unassembled WGS sequence"/>
</dbReference>
<dbReference type="InterPro" id="IPR000085">
    <property type="entry name" value="RuvA"/>
</dbReference>
<dbReference type="InterPro" id="IPR015940">
    <property type="entry name" value="UBA"/>
</dbReference>
<dbReference type="SUPFAM" id="SSF46929">
    <property type="entry name" value="DNA helicase RuvA subunit, C-terminal domain"/>
    <property type="match status" value="1"/>
</dbReference>
<name>A0A1F6AZU2_9BACT</name>
<keyword evidence="4 6" id="KW-0233">DNA recombination</keyword>
<dbReference type="GO" id="GO:0009378">
    <property type="term" value="F:four-way junction helicase activity"/>
    <property type="evidence" value="ECO:0007669"/>
    <property type="project" value="InterPro"/>
</dbReference>
<dbReference type="AlphaFoldDB" id="A0A1F6AZU2"/>
<dbReference type="HAMAP" id="MF_00031">
    <property type="entry name" value="DNA_HJ_migration_RuvA"/>
    <property type="match status" value="1"/>
</dbReference>
<evidence type="ECO:0000313" key="9">
    <source>
        <dbReference type="Proteomes" id="UP000176409"/>
    </source>
</evidence>
<dbReference type="STRING" id="1798396.A2973_05185"/>
<evidence type="ECO:0000256" key="1">
    <source>
        <dbReference type="ARBA" id="ARBA00022490"/>
    </source>
</evidence>
<evidence type="ECO:0000256" key="5">
    <source>
        <dbReference type="ARBA" id="ARBA00023204"/>
    </source>
</evidence>
<keyword evidence="8" id="KW-0547">Nucleotide-binding</keyword>
<comment type="caution">
    <text evidence="8">The sequence shown here is derived from an EMBL/GenBank/DDBJ whole genome shotgun (WGS) entry which is preliminary data.</text>
</comment>
<dbReference type="SUPFAM" id="SSF47781">
    <property type="entry name" value="RuvA domain 2-like"/>
    <property type="match status" value="1"/>
</dbReference>
<keyword evidence="5 6" id="KW-0234">DNA repair</keyword>
<feature type="region of interest" description="Domain III" evidence="6">
    <location>
        <begin position="143"/>
        <end position="192"/>
    </location>
</feature>
<keyword evidence="8" id="KW-0067">ATP-binding</keyword>
<comment type="similarity">
    <text evidence="6">Belongs to the RuvA family.</text>
</comment>
<evidence type="ECO:0000256" key="6">
    <source>
        <dbReference type="HAMAP-Rule" id="MF_00031"/>
    </source>
</evidence>
<comment type="function">
    <text evidence="6">The RuvA-RuvB-RuvC complex processes Holliday junction (HJ) DNA during genetic recombination and DNA repair, while the RuvA-RuvB complex plays an important role in the rescue of blocked DNA replication forks via replication fork reversal (RFR). RuvA specifically binds to HJ cruciform DNA, conferring on it an open structure. The RuvB hexamer acts as an ATP-dependent pump, pulling dsDNA into and through the RuvAB complex. HJ branch migration allows RuvC to scan DNA until it finds its consensus sequence, where it cleaves and resolves the cruciform DNA.</text>
</comment>
<sequence>MIALLVGTVRIQPKNPIVVMVGGVGYAVHVPEGVRSRLPPDSVCTLHIHTHMTDNALELYGFLTKEELGLFELLLTVSGIGPKTALAISDRGANSVEKAIVDSDVDFFTMIPRLGKKNAQKIIIELKTKLGGINDLDLRGDTDGMTKQILEALMAMGFNRNEVVDAIKKLSKDALTIEDKIRHALKLLAKSK</sequence>